<dbReference type="Proteomes" id="UP000789405">
    <property type="component" value="Unassembled WGS sequence"/>
</dbReference>
<sequence length="181" mass="21843">VDCFASTIKIFKEHQVLDFGSKIVKRIEKRWKEWEHPLLILSIILHPDYKLKKFQSTNNNLTWIYIAEIILYKQSKDPYDYETFLQFNVHLINYWNSTASIGSELANDIFYYWKKKMAKELDTKIQYLHMPIFEEDLNSFLQVNIIKTNENIDNEDNLSLSELDESYSEEQIQEWNIFIEE</sequence>
<dbReference type="OrthoDB" id="2436883at2759"/>
<gene>
    <name evidence="1" type="ORF">DERYTH_LOCUS14067</name>
</gene>
<evidence type="ECO:0000313" key="2">
    <source>
        <dbReference type="Proteomes" id="UP000789405"/>
    </source>
</evidence>
<organism evidence="1 2">
    <name type="scientific">Dentiscutata erythropus</name>
    <dbReference type="NCBI Taxonomy" id="1348616"/>
    <lineage>
        <taxon>Eukaryota</taxon>
        <taxon>Fungi</taxon>
        <taxon>Fungi incertae sedis</taxon>
        <taxon>Mucoromycota</taxon>
        <taxon>Glomeromycotina</taxon>
        <taxon>Glomeromycetes</taxon>
        <taxon>Diversisporales</taxon>
        <taxon>Gigasporaceae</taxon>
        <taxon>Dentiscutata</taxon>
    </lineage>
</organism>
<proteinExistence type="predicted"/>
<reference evidence="1" key="1">
    <citation type="submission" date="2021-06" db="EMBL/GenBank/DDBJ databases">
        <authorList>
            <person name="Kallberg Y."/>
            <person name="Tangrot J."/>
            <person name="Rosling A."/>
        </authorList>
    </citation>
    <scope>NUCLEOTIDE SEQUENCE</scope>
    <source>
        <strain evidence="1">MA453B</strain>
    </source>
</reference>
<protein>
    <submittedName>
        <fullName evidence="1">6424_t:CDS:1</fullName>
    </submittedName>
</protein>
<dbReference type="AlphaFoldDB" id="A0A9N9I1V7"/>
<feature type="non-terminal residue" evidence="1">
    <location>
        <position position="1"/>
    </location>
</feature>
<evidence type="ECO:0000313" key="1">
    <source>
        <dbReference type="EMBL" id="CAG8717646.1"/>
    </source>
</evidence>
<dbReference type="EMBL" id="CAJVPY010010310">
    <property type="protein sequence ID" value="CAG8717646.1"/>
    <property type="molecule type" value="Genomic_DNA"/>
</dbReference>
<keyword evidence="2" id="KW-1185">Reference proteome</keyword>
<accession>A0A9N9I1V7</accession>
<comment type="caution">
    <text evidence="1">The sequence shown here is derived from an EMBL/GenBank/DDBJ whole genome shotgun (WGS) entry which is preliminary data.</text>
</comment>
<name>A0A9N9I1V7_9GLOM</name>